<keyword evidence="4 5" id="KW-0472">Membrane</keyword>
<evidence type="ECO:0000313" key="8">
    <source>
        <dbReference type="Proteomes" id="UP000275436"/>
    </source>
</evidence>
<feature type="domain" description="Major facilitator superfamily (MFS) profile" evidence="6">
    <location>
        <begin position="12"/>
        <end position="492"/>
    </location>
</feature>
<sequence>MPTALTRRGIVVLSAACLACLMFGLEISSVPTILPTLEQELHADFRQLQWVMNAYTIAVTTVLMAVGTIADRYGRKRVFLISIAAFGLTSLICGLADDVSTLIVARFLQGLSGGAVLICQLAVLSHEFREGRERAVAWGWWGVIFGVGLGFGPIIGGGIVAASSWEWVFLIHGPAAAVAFVLAWTGVHESKDPEAGKLDLAGIVTLSPSVFCLVFYITQGPDLGFASPVALTILGVSIASFIAFLIAERISKRPMFDFSVFRIRPFSGAIVGSAAMNLSYWPFMIYLPIWFHAGLGYDSISTGLALLAYTLPTLVMPPLAERLSLRYQPGIIIPAGLAVIGVGFILMKFGSAAARPDWLTMLPGCLIAGAGLGITNTPVTNTTTGSVSSDRAGMASGIDMSARMVSLAVNIAVMGFILAGGVLAHLSTALPDLDASQLRLFADGIAAGNPSPGLADSVVHNALRNGFGWVMLYGGIGVWIMAAISFVSFNARRVQAEVQCPD</sequence>
<feature type="transmembrane region" description="Helical" evidence="5">
    <location>
        <begin position="268"/>
        <end position="289"/>
    </location>
</feature>
<protein>
    <submittedName>
        <fullName evidence="7">MFS transporter</fullName>
    </submittedName>
</protein>
<dbReference type="AlphaFoldDB" id="A0A3M9X7Y3"/>
<dbReference type="InterPro" id="IPR036259">
    <property type="entry name" value="MFS_trans_sf"/>
</dbReference>
<organism evidence="7 8">
    <name type="scientific">Mesorhizobium japonicum</name>
    <dbReference type="NCBI Taxonomy" id="2066070"/>
    <lineage>
        <taxon>Bacteria</taxon>
        <taxon>Pseudomonadati</taxon>
        <taxon>Pseudomonadota</taxon>
        <taxon>Alphaproteobacteria</taxon>
        <taxon>Hyphomicrobiales</taxon>
        <taxon>Phyllobacteriaceae</taxon>
        <taxon>Mesorhizobium</taxon>
    </lineage>
</organism>
<evidence type="ECO:0000256" key="4">
    <source>
        <dbReference type="ARBA" id="ARBA00023136"/>
    </source>
</evidence>
<dbReference type="RefSeq" id="WP_123168887.1">
    <property type="nucleotide sequence ID" value="NZ_QKOD01000005.1"/>
</dbReference>
<dbReference type="Gene3D" id="1.20.1250.20">
    <property type="entry name" value="MFS general substrate transporter like domains"/>
    <property type="match status" value="1"/>
</dbReference>
<feature type="transmembrane region" description="Helical" evidence="5">
    <location>
        <begin position="78"/>
        <end position="97"/>
    </location>
</feature>
<dbReference type="GO" id="GO:0022857">
    <property type="term" value="F:transmembrane transporter activity"/>
    <property type="evidence" value="ECO:0007669"/>
    <property type="project" value="InterPro"/>
</dbReference>
<name>A0A3M9X7Y3_9HYPH</name>
<evidence type="ECO:0000259" key="6">
    <source>
        <dbReference type="PROSITE" id="PS50850"/>
    </source>
</evidence>
<dbReference type="Pfam" id="PF07690">
    <property type="entry name" value="MFS_1"/>
    <property type="match status" value="1"/>
</dbReference>
<dbReference type="PROSITE" id="PS00216">
    <property type="entry name" value="SUGAR_TRANSPORT_1"/>
    <property type="match status" value="1"/>
</dbReference>
<comment type="subcellular location">
    <subcellularLocation>
        <location evidence="1">Membrane</location>
        <topology evidence="1">Multi-pass membrane protein</topology>
    </subcellularLocation>
</comment>
<feature type="transmembrane region" description="Helical" evidence="5">
    <location>
        <begin position="167"/>
        <end position="186"/>
    </location>
</feature>
<feature type="transmembrane region" description="Helical" evidence="5">
    <location>
        <begin position="400"/>
        <end position="424"/>
    </location>
</feature>
<feature type="transmembrane region" description="Helical" evidence="5">
    <location>
        <begin position="467"/>
        <end position="489"/>
    </location>
</feature>
<reference evidence="7 8" key="1">
    <citation type="journal article" date="2018" name="Mol. Plant Microbe Interact.">
        <title>Taxonomically Different Co-Microsymbionts of a Relict Legume, Oxytropis popoviana, Have Complementary Sets of Symbiotic Genes and Together Increase the Efficiency of Plant Nodulation.</title>
        <authorList>
            <person name="Safronova V."/>
            <person name="Belimov A."/>
            <person name="Sazanova A."/>
            <person name="Chirak E."/>
            <person name="Verkhozina A."/>
            <person name="Kuznetsova I."/>
            <person name="Andronov E."/>
            <person name="Puhalsky J."/>
            <person name="Tikhonovich I."/>
        </authorList>
    </citation>
    <scope>NUCLEOTIDE SEQUENCE [LARGE SCALE GENOMIC DNA]</scope>
    <source>
        <strain evidence="7 8">Opo-235</strain>
    </source>
</reference>
<dbReference type="PANTHER" id="PTHR42718">
    <property type="entry name" value="MAJOR FACILITATOR SUPERFAMILY MULTIDRUG TRANSPORTER MFSC"/>
    <property type="match status" value="1"/>
</dbReference>
<dbReference type="InterPro" id="IPR020846">
    <property type="entry name" value="MFS_dom"/>
</dbReference>
<keyword evidence="2 5" id="KW-0812">Transmembrane</keyword>
<feature type="transmembrane region" description="Helical" evidence="5">
    <location>
        <begin position="198"/>
        <end position="217"/>
    </location>
</feature>
<feature type="transmembrane region" description="Helical" evidence="5">
    <location>
        <begin position="136"/>
        <end position="161"/>
    </location>
</feature>
<dbReference type="PANTHER" id="PTHR42718:SF49">
    <property type="entry name" value="EXPORT PROTEIN"/>
    <property type="match status" value="1"/>
</dbReference>
<feature type="transmembrane region" description="Helical" evidence="5">
    <location>
        <begin position="223"/>
        <end position="247"/>
    </location>
</feature>
<proteinExistence type="predicted"/>
<feature type="transmembrane region" description="Helical" evidence="5">
    <location>
        <begin position="48"/>
        <end position="66"/>
    </location>
</feature>
<gene>
    <name evidence="7" type="ORF">DNR46_21430</name>
</gene>
<comment type="caution">
    <text evidence="7">The sequence shown here is derived from an EMBL/GenBank/DDBJ whole genome shotgun (WGS) entry which is preliminary data.</text>
</comment>
<evidence type="ECO:0000256" key="2">
    <source>
        <dbReference type="ARBA" id="ARBA00022692"/>
    </source>
</evidence>
<dbReference type="InterPro" id="IPR005829">
    <property type="entry name" value="Sugar_transporter_CS"/>
</dbReference>
<dbReference type="Gene3D" id="1.20.1720.10">
    <property type="entry name" value="Multidrug resistance protein D"/>
    <property type="match status" value="1"/>
</dbReference>
<evidence type="ECO:0000256" key="1">
    <source>
        <dbReference type="ARBA" id="ARBA00004141"/>
    </source>
</evidence>
<feature type="transmembrane region" description="Helical" evidence="5">
    <location>
        <begin position="327"/>
        <end position="346"/>
    </location>
</feature>
<keyword evidence="3 5" id="KW-1133">Transmembrane helix</keyword>
<dbReference type="GO" id="GO:0016020">
    <property type="term" value="C:membrane"/>
    <property type="evidence" value="ECO:0007669"/>
    <property type="project" value="UniProtKB-SubCell"/>
</dbReference>
<evidence type="ECO:0000256" key="3">
    <source>
        <dbReference type="ARBA" id="ARBA00022989"/>
    </source>
</evidence>
<dbReference type="InterPro" id="IPR011701">
    <property type="entry name" value="MFS"/>
</dbReference>
<evidence type="ECO:0000256" key="5">
    <source>
        <dbReference type="SAM" id="Phobius"/>
    </source>
</evidence>
<dbReference type="PROSITE" id="PS50850">
    <property type="entry name" value="MFS"/>
    <property type="match status" value="1"/>
</dbReference>
<feature type="transmembrane region" description="Helical" evidence="5">
    <location>
        <begin position="103"/>
        <end position="124"/>
    </location>
</feature>
<accession>A0A3M9X7Y3</accession>
<feature type="transmembrane region" description="Helical" evidence="5">
    <location>
        <begin position="358"/>
        <end position="379"/>
    </location>
</feature>
<dbReference type="Proteomes" id="UP000275436">
    <property type="component" value="Unassembled WGS sequence"/>
</dbReference>
<dbReference type="SUPFAM" id="SSF103473">
    <property type="entry name" value="MFS general substrate transporter"/>
    <property type="match status" value="1"/>
</dbReference>
<evidence type="ECO:0000313" key="7">
    <source>
        <dbReference type="EMBL" id="RNJ44103.1"/>
    </source>
</evidence>
<dbReference type="CDD" id="cd17321">
    <property type="entry name" value="MFS_MMR_MDR_like"/>
    <property type="match status" value="1"/>
</dbReference>
<dbReference type="EMBL" id="QKOD01000005">
    <property type="protein sequence ID" value="RNJ44103.1"/>
    <property type="molecule type" value="Genomic_DNA"/>
</dbReference>
<feature type="transmembrane region" description="Helical" evidence="5">
    <location>
        <begin position="295"/>
        <end position="315"/>
    </location>
</feature>